<evidence type="ECO:0000313" key="1">
    <source>
        <dbReference type="EMBL" id="GAA2738020.1"/>
    </source>
</evidence>
<sequence>MSQPHPPLDREARRRLAVIRHVEEVTGNVAMSCRYFGISRQAYCTWYRRYQAEGVEGLRTRSKAPKHSPNATRAEVIEKIICLRRNYHFGPEKIAMYLKRYHDVTISRSGVWRILHSLDMGRLPASQRYKPP</sequence>
<dbReference type="Proteomes" id="UP001501842">
    <property type="component" value="Unassembled WGS sequence"/>
</dbReference>
<comment type="caution">
    <text evidence="1">The sequence shown here is derived from an EMBL/GenBank/DDBJ whole genome shotgun (WGS) entry which is preliminary data.</text>
</comment>
<dbReference type="RefSeq" id="WP_344457605.1">
    <property type="nucleotide sequence ID" value="NZ_BAAATZ010000037.1"/>
</dbReference>
<protein>
    <recommendedName>
        <fullName evidence="3">Transposase</fullName>
    </recommendedName>
</protein>
<reference evidence="2" key="1">
    <citation type="journal article" date="2019" name="Int. J. Syst. Evol. Microbiol.">
        <title>The Global Catalogue of Microorganisms (GCM) 10K type strain sequencing project: providing services to taxonomists for standard genome sequencing and annotation.</title>
        <authorList>
            <consortium name="The Broad Institute Genomics Platform"/>
            <consortium name="The Broad Institute Genome Sequencing Center for Infectious Disease"/>
            <person name="Wu L."/>
            <person name="Ma J."/>
        </authorList>
    </citation>
    <scope>NUCLEOTIDE SEQUENCE [LARGE SCALE GENOMIC DNA]</scope>
    <source>
        <strain evidence="2">JCM 8201</strain>
    </source>
</reference>
<evidence type="ECO:0008006" key="3">
    <source>
        <dbReference type="Google" id="ProtNLM"/>
    </source>
</evidence>
<accession>A0ABP6H7R4</accession>
<gene>
    <name evidence="1" type="ORF">GCM10010439_70390</name>
</gene>
<dbReference type="SUPFAM" id="SSF46689">
    <property type="entry name" value="Homeodomain-like"/>
    <property type="match status" value="1"/>
</dbReference>
<dbReference type="Pfam" id="PF13565">
    <property type="entry name" value="HTH_32"/>
    <property type="match status" value="1"/>
</dbReference>
<keyword evidence="2" id="KW-1185">Reference proteome</keyword>
<proteinExistence type="predicted"/>
<dbReference type="Gene3D" id="1.10.10.10">
    <property type="entry name" value="Winged helix-like DNA-binding domain superfamily/Winged helix DNA-binding domain"/>
    <property type="match status" value="1"/>
</dbReference>
<dbReference type="InterPro" id="IPR036388">
    <property type="entry name" value="WH-like_DNA-bd_sf"/>
</dbReference>
<name>A0ABP6H7R4_9ACTN</name>
<evidence type="ECO:0000313" key="2">
    <source>
        <dbReference type="Proteomes" id="UP001501842"/>
    </source>
</evidence>
<dbReference type="EMBL" id="BAAATZ010000037">
    <property type="protein sequence ID" value="GAA2738020.1"/>
    <property type="molecule type" value="Genomic_DNA"/>
</dbReference>
<organism evidence="1 2">
    <name type="scientific">Actinocorallia aurantiaca</name>
    <dbReference type="NCBI Taxonomy" id="46204"/>
    <lineage>
        <taxon>Bacteria</taxon>
        <taxon>Bacillati</taxon>
        <taxon>Actinomycetota</taxon>
        <taxon>Actinomycetes</taxon>
        <taxon>Streptosporangiales</taxon>
        <taxon>Thermomonosporaceae</taxon>
        <taxon>Actinocorallia</taxon>
    </lineage>
</organism>
<dbReference type="InterPro" id="IPR009057">
    <property type="entry name" value="Homeodomain-like_sf"/>
</dbReference>